<dbReference type="Proteomes" id="UP001456344">
    <property type="component" value="Chromosome"/>
</dbReference>
<proteinExistence type="predicted"/>
<accession>A0ACD5BM47</accession>
<sequence length="141" mass="15359">MDDSYRLEAGSPSVDDYLRLRREAGLTEPAREQAERGVDGAWASVKVIHRATDETVGMGRVISDGGWYFHIVDMAVLPAHQRRGIGDAVLDALLAEIDAAAPGAYVNLLGDPPGWRLYRRHGFVETAPGTVGMRRTIEGNS</sequence>
<reference evidence="1" key="1">
    <citation type="submission" date="2023-10" db="EMBL/GenBank/DDBJ databases">
        <title>Whole genome sequencing of actinobacterial strain Amycolatopsis sp. (BCA-696) identifies the underlying plant growth-promoting genes.</title>
        <authorList>
            <person name="Gandham P."/>
            <person name="Vadla N."/>
            <person name="Saji A."/>
            <person name="Srinivas V."/>
            <person name="Ruperao P."/>
            <person name="Selvanayagam S."/>
            <person name="Saxena R.K."/>
            <person name="Rathore A."/>
            <person name="Gopalakrishnan S."/>
            <person name="Thakur V."/>
        </authorList>
    </citation>
    <scope>NUCLEOTIDE SEQUENCE</scope>
    <source>
        <strain evidence="1">BCA-696</strain>
    </source>
</reference>
<gene>
    <name evidence="1" type="ORF">LCL61_33620</name>
</gene>
<keyword evidence="2" id="KW-1185">Reference proteome</keyword>
<protein>
    <submittedName>
        <fullName evidence="1">GNAT family N-acetyltransferase</fullName>
    </submittedName>
</protein>
<name>A0ACD5BM47_9PSEU</name>
<evidence type="ECO:0000313" key="2">
    <source>
        <dbReference type="Proteomes" id="UP001456344"/>
    </source>
</evidence>
<organism evidence="1 2">
    <name type="scientific">Amycolatopsis coloradensis</name>
    <dbReference type="NCBI Taxonomy" id="76021"/>
    <lineage>
        <taxon>Bacteria</taxon>
        <taxon>Bacillati</taxon>
        <taxon>Actinomycetota</taxon>
        <taxon>Actinomycetes</taxon>
        <taxon>Pseudonocardiales</taxon>
        <taxon>Pseudonocardiaceae</taxon>
        <taxon>Amycolatopsis</taxon>
    </lineage>
</organism>
<evidence type="ECO:0000313" key="1">
    <source>
        <dbReference type="EMBL" id="WYW20502.1"/>
    </source>
</evidence>
<dbReference type="EMBL" id="CP150484">
    <property type="protein sequence ID" value="WYW20502.1"/>
    <property type="molecule type" value="Genomic_DNA"/>
</dbReference>